<feature type="transmembrane region" description="Helical" evidence="7">
    <location>
        <begin position="132"/>
        <end position="159"/>
    </location>
</feature>
<keyword evidence="6 7" id="KW-0472">Membrane</keyword>
<dbReference type="GO" id="GO:0004252">
    <property type="term" value="F:serine-type endopeptidase activity"/>
    <property type="evidence" value="ECO:0007669"/>
    <property type="project" value="InterPro"/>
</dbReference>
<evidence type="ECO:0000313" key="10">
    <source>
        <dbReference type="Proteomes" id="UP001201163"/>
    </source>
</evidence>
<name>A0AAD4LR17_9AGAM</name>
<dbReference type="Gene3D" id="1.20.1540.10">
    <property type="entry name" value="Rhomboid-like"/>
    <property type="match status" value="1"/>
</dbReference>
<keyword evidence="3 7" id="KW-0812">Transmembrane</keyword>
<keyword evidence="5 7" id="KW-1133">Transmembrane helix</keyword>
<dbReference type="EMBL" id="JAKELL010000004">
    <property type="protein sequence ID" value="KAH8999368.1"/>
    <property type="molecule type" value="Genomic_DNA"/>
</dbReference>
<gene>
    <name evidence="9" type="ORF">EDB92DRAFT_959911</name>
</gene>
<reference evidence="9" key="1">
    <citation type="submission" date="2022-01" db="EMBL/GenBank/DDBJ databases">
        <title>Comparative genomics reveals a dynamic genome evolution in the ectomycorrhizal milk-cap (Lactarius) mushrooms.</title>
        <authorList>
            <consortium name="DOE Joint Genome Institute"/>
            <person name="Lebreton A."/>
            <person name="Tang N."/>
            <person name="Kuo A."/>
            <person name="LaButti K."/>
            <person name="Drula E."/>
            <person name="Barry K."/>
            <person name="Clum A."/>
            <person name="Lipzen A."/>
            <person name="Mousain D."/>
            <person name="Ng V."/>
            <person name="Wang R."/>
            <person name="Wang X."/>
            <person name="Dai Y."/>
            <person name="Henrissat B."/>
            <person name="Grigoriev I.V."/>
            <person name="Guerin-Laguette A."/>
            <person name="Yu F."/>
            <person name="Martin F.M."/>
        </authorList>
    </citation>
    <scope>NUCLEOTIDE SEQUENCE</scope>
    <source>
        <strain evidence="9">QP</strain>
    </source>
</reference>
<dbReference type="SUPFAM" id="SSF144091">
    <property type="entry name" value="Rhomboid-like"/>
    <property type="match status" value="1"/>
</dbReference>
<dbReference type="InterPro" id="IPR022764">
    <property type="entry name" value="Peptidase_S54_rhomboid_dom"/>
</dbReference>
<protein>
    <submittedName>
        <fullName evidence="9">Rhomboid-domain-containing protein</fullName>
    </submittedName>
</protein>
<feature type="transmembrane region" description="Helical" evidence="7">
    <location>
        <begin position="171"/>
        <end position="189"/>
    </location>
</feature>
<sequence>MFTFLRSSHSFKINARYTLHSTSVSRSRASPFQKFHATDLFSATHRDALRHAPRRHWRPVGPFQRFRRRFDNTPPDYIIFGILGINGAVFAAWSYVQMFQGTSYRPPSAKWLARWLQDNFINSYENLRDGRFWTLVTSTFSHAQFGHALFNGLTFWFLAPTALSVLGNTQFLALYLGSGAFASLVSLVWNKERNYHSHGASGAIYALASFFAFAAPRARFLLFFVLPMPAWACIGGIACFDVYNAFTRQFPSLDSAGHVGGLAGGALYWILRTRLRLR</sequence>
<feature type="transmembrane region" description="Helical" evidence="7">
    <location>
        <begin position="195"/>
        <end position="213"/>
    </location>
</feature>
<dbReference type="GO" id="GO:0006465">
    <property type="term" value="P:signal peptide processing"/>
    <property type="evidence" value="ECO:0007669"/>
    <property type="project" value="TreeGrafter"/>
</dbReference>
<evidence type="ECO:0000313" key="9">
    <source>
        <dbReference type="EMBL" id="KAH8999368.1"/>
    </source>
</evidence>
<keyword evidence="4" id="KW-0378">Hydrolase</keyword>
<evidence type="ECO:0000259" key="8">
    <source>
        <dbReference type="Pfam" id="PF01694"/>
    </source>
</evidence>
<feature type="transmembrane region" description="Helical" evidence="7">
    <location>
        <begin position="77"/>
        <end position="96"/>
    </location>
</feature>
<evidence type="ECO:0000256" key="1">
    <source>
        <dbReference type="ARBA" id="ARBA00004141"/>
    </source>
</evidence>
<evidence type="ECO:0000256" key="6">
    <source>
        <dbReference type="ARBA" id="ARBA00023136"/>
    </source>
</evidence>
<keyword evidence="10" id="KW-1185">Reference proteome</keyword>
<dbReference type="Proteomes" id="UP001201163">
    <property type="component" value="Unassembled WGS sequence"/>
</dbReference>
<evidence type="ECO:0000256" key="4">
    <source>
        <dbReference type="ARBA" id="ARBA00022801"/>
    </source>
</evidence>
<evidence type="ECO:0000256" key="7">
    <source>
        <dbReference type="SAM" id="Phobius"/>
    </source>
</evidence>
<evidence type="ECO:0000256" key="5">
    <source>
        <dbReference type="ARBA" id="ARBA00022989"/>
    </source>
</evidence>
<dbReference type="InterPro" id="IPR050925">
    <property type="entry name" value="Rhomboid_protease_S54"/>
</dbReference>
<dbReference type="PANTHER" id="PTHR43731">
    <property type="entry name" value="RHOMBOID PROTEASE"/>
    <property type="match status" value="1"/>
</dbReference>
<proteinExistence type="inferred from homology"/>
<dbReference type="InterPro" id="IPR035952">
    <property type="entry name" value="Rhomboid-like_sf"/>
</dbReference>
<dbReference type="AlphaFoldDB" id="A0AAD4LR17"/>
<organism evidence="9 10">
    <name type="scientific">Lactarius akahatsu</name>
    <dbReference type="NCBI Taxonomy" id="416441"/>
    <lineage>
        <taxon>Eukaryota</taxon>
        <taxon>Fungi</taxon>
        <taxon>Dikarya</taxon>
        <taxon>Basidiomycota</taxon>
        <taxon>Agaricomycotina</taxon>
        <taxon>Agaricomycetes</taxon>
        <taxon>Russulales</taxon>
        <taxon>Russulaceae</taxon>
        <taxon>Lactarius</taxon>
    </lineage>
</organism>
<dbReference type="GO" id="GO:0016020">
    <property type="term" value="C:membrane"/>
    <property type="evidence" value="ECO:0007669"/>
    <property type="project" value="UniProtKB-SubCell"/>
</dbReference>
<accession>A0AAD4LR17</accession>
<comment type="caution">
    <text evidence="9">The sequence shown here is derived from an EMBL/GenBank/DDBJ whole genome shotgun (WGS) entry which is preliminary data.</text>
</comment>
<feature type="transmembrane region" description="Helical" evidence="7">
    <location>
        <begin position="220"/>
        <end position="243"/>
    </location>
</feature>
<evidence type="ECO:0000256" key="2">
    <source>
        <dbReference type="ARBA" id="ARBA00009045"/>
    </source>
</evidence>
<evidence type="ECO:0000256" key="3">
    <source>
        <dbReference type="ARBA" id="ARBA00022692"/>
    </source>
</evidence>
<feature type="transmembrane region" description="Helical" evidence="7">
    <location>
        <begin position="255"/>
        <end position="271"/>
    </location>
</feature>
<feature type="domain" description="Peptidase S54 rhomboid" evidence="8">
    <location>
        <begin position="130"/>
        <end position="271"/>
    </location>
</feature>
<comment type="similarity">
    <text evidence="2">Belongs to the peptidase S54 family.</text>
</comment>
<dbReference type="PANTHER" id="PTHR43731:SF14">
    <property type="entry name" value="PRESENILIN-ASSOCIATED RHOMBOID-LIKE PROTEIN, MITOCHONDRIAL"/>
    <property type="match status" value="1"/>
</dbReference>
<comment type="subcellular location">
    <subcellularLocation>
        <location evidence="1">Membrane</location>
        <topology evidence="1">Multi-pass membrane protein</topology>
    </subcellularLocation>
</comment>
<dbReference type="Pfam" id="PF01694">
    <property type="entry name" value="Rhomboid"/>
    <property type="match status" value="1"/>
</dbReference>